<dbReference type="GO" id="GO:0016787">
    <property type="term" value="F:hydrolase activity"/>
    <property type="evidence" value="ECO:0007669"/>
    <property type="project" value="UniProtKB-KW"/>
</dbReference>
<keyword evidence="5" id="KW-0479">Metal-binding</keyword>
<keyword evidence="8" id="KW-0186">Copper</keyword>
<dbReference type="PANTHER" id="PTHR30616">
    <property type="entry name" value="UNCHARACTERIZED PROTEIN YFIH"/>
    <property type="match status" value="1"/>
</dbReference>
<dbReference type="GO" id="GO:0005507">
    <property type="term" value="F:copper ion binding"/>
    <property type="evidence" value="ECO:0007669"/>
    <property type="project" value="TreeGrafter"/>
</dbReference>
<dbReference type="GO" id="GO:0017061">
    <property type="term" value="F:S-methyl-5-thioadenosine phosphorylase activity"/>
    <property type="evidence" value="ECO:0007669"/>
    <property type="project" value="UniProtKB-EC"/>
</dbReference>
<reference evidence="12 13" key="1">
    <citation type="submission" date="2020-07" db="EMBL/GenBank/DDBJ databases">
        <title>Sequencing the genomes of 1000 actinobacteria strains.</title>
        <authorList>
            <person name="Klenk H.-P."/>
        </authorList>
    </citation>
    <scope>NUCLEOTIDE SEQUENCE [LARGE SCALE GENOMIC DNA]</scope>
    <source>
        <strain evidence="12 13">DSM 24723</strain>
    </source>
</reference>
<dbReference type="RefSeq" id="WP_179463070.1">
    <property type="nucleotide sequence ID" value="NZ_JACBZX010000001.1"/>
</dbReference>
<comment type="catalytic activity">
    <reaction evidence="1">
        <text>inosine + phosphate = alpha-D-ribose 1-phosphate + hypoxanthine</text>
        <dbReference type="Rhea" id="RHEA:27646"/>
        <dbReference type="ChEBI" id="CHEBI:17368"/>
        <dbReference type="ChEBI" id="CHEBI:17596"/>
        <dbReference type="ChEBI" id="CHEBI:43474"/>
        <dbReference type="ChEBI" id="CHEBI:57720"/>
        <dbReference type="EC" id="2.4.2.1"/>
    </reaction>
    <physiologicalReaction direction="left-to-right" evidence="1">
        <dbReference type="Rhea" id="RHEA:27647"/>
    </physiologicalReaction>
</comment>
<proteinExistence type="inferred from homology"/>
<evidence type="ECO:0000256" key="9">
    <source>
        <dbReference type="ARBA" id="ARBA00047989"/>
    </source>
</evidence>
<dbReference type="CDD" id="cd16833">
    <property type="entry name" value="YfiH"/>
    <property type="match status" value="1"/>
</dbReference>
<evidence type="ECO:0008006" key="14">
    <source>
        <dbReference type="Google" id="ProtNLM"/>
    </source>
</evidence>
<evidence type="ECO:0000256" key="7">
    <source>
        <dbReference type="ARBA" id="ARBA00022833"/>
    </source>
</evidence>
<evidence type="ECO:0000256" key="5">
    <source>
        <dbReference type="ARBA" id="ARBA00022723"/>
    </source>
</evidence>
<dbReference type="Proteomes" id="UP000592181">
    <property type="component" value="Unassembled WGS sequence"/>
</dbReference>
<evidence type="ECO:0000256" key="11">
    <source>
        <dbReference type="ARBA" id="ARBA00049893"/>
    </source>
</evidence>
<evidence type="ECO:0000256" key="8">
    <source>
        <dbReference type="ARBA" id="ARBA00023008"/>
    </source>
</evidence>
<dbReference type="Pfam" id="PF02578">
    <property type="entry name" value="Cu-oxidase_4"/>
    <property type="match status" value="1"/>
</dbReference>
<dbReference type="InterPro" id="IPR011324">
    <property type="entry name" value="Cytotoxic_necrot_fac-like_cat"/>
</dbReference>
<dbReference type="EMBL" id="JACBZX010000001">
    <property type="protein sequence ID" value="NYG37749.1"/>
    <property type="molecule type" value="Genomic_DNA"/>
</dbReference>
<organism evidence="12 13">
    <name type="scientific">Janibacter alkaliphilus</name>
    <dbReference type="NCBI Taxonomy" id="1069963"/>
    <lineage>
        <taxon>Bacteria</taxon>
        <taxon>Bacillati</taxon>
        <taxon>Actinomycetota</taxon>
        <taxon>Actinomycetes</taxon>
        <taxon>Micrococcales</taxon>
        <taxon>Intrasporangiaceae</taxon>
        <taxon>Janibacter</taxon>
    </lineage>
</organism>
<evidence type="ECO:0000256" key="4">
    <source>
        <dbReference type="ARBA" id="ARBA00022679"/>
    </source>
</evidence>
<keyword evidence="13" id="KW-1185">Reference proteome</keyword>
<keyword evidence="7" id="KW-0862">Zinc</keyword>
<comment type="function">
    <text evidence="2">Purine nucleoside enzyme that catalyzes the phosphorolysis of adenosine and inosine nucleosides, yielding D-ribose 1-phosphate and the respective free bases, adenine and hypoxanthine. Also catalyzes the phosphorolysis of S-methyl-5'-thioadenosine into adenine and S-methyl-5-thio-alpha-D-ribose 1-phosphate. Also has adenosine deaminase activity.</text>
</comment>
<protein>
    <recommendedName>
        <fullName evidence="14">Purine nucleoside phosphorylase</fullName>
    </recommendedName>
</protein>
<evidence type="ECO:0000313" key="12">
    <source>
        <dbReference type="EMBL" id="NYG37749.1"/>
    </source>
</evidence>
<evidence type="ECO:0000256" key="3">
    <source>
        <dbReference type="ARBA" id="ARBA00007353"/>
    </source>
</evidence>
<dbReference type="InterPro" id="IPR003730">
    <property type="entry name" value="Cu_polyphenol_OxRdtase"/>
</dbReference>
<evidence type="ECO:0000313" key="13">
    <source>
        <dbReference type="Proteomes" id="UP000592181"/>
    </source>
</evidence>
<comment type="catalytic activity">
    <reaction evidence="9">
        <text>adenosine + H2O + H(+) = inosine + NH4(+)</text>
        <dbReference type="Rhea" id="RHEA:24408"/>
        <dbReference type="ChEBI" id="CHEBI:15377"/>
        <dbReference type="ChEBI" id="CHEBI:15378"/>
        <dbReference type="ChEBI" id="CHEBI:16335"/>
        <dbReference type="ChEBI" id="CHEBI:17596"/>
        <dbReference type="ChEBI" id="CHEBI:28938"/>
        <dbReference type="EC" id="3.5.4.4"/>
    </reaction>
    <physiologicalReaction direction="left-to-right" evidence="9">
        <dbReference type="Rhea" id="RHEA:24409"/>
    </physiologicalReaction>
</comment>
<dbReference type="Gene3D" id="3.60.140.10">
    <property type="entry name" value="CNF1/YfiH-like putative cysteine hydrolases"/>
    <property type="match status" value="1"/>
</dbReference>
<evidence type="ECO:0000256" key="2">
    <source>
        <dbReference type="ARBA" id="ARBA00003215"/>
    </source>
</evidence>
<evidence type="ECO:0000256" key="1">
    <source>
        <dbReference type="ARBA" id="ARBA00000553"/>
    </source>
</evidence>
<sequence length="253" mass="26015">MLAWSGTEDGLVRAFTDRSGGVSQGVYDGLNLGGHVGDDPERVRANRELVEQATGLRLVLADQVHGAEVLHVTDEVLRREPSPTGGVGTADAMVTDLPGLGLGVLVADCTPVLLHDLDVPLVGVAHAGRPGMLAGVVPALVAAMRDLGAGRLEATVGPSVCGRCYEVPAQMRDQAADAAPAAVAVSWTGTPAIDVAAGVVAQLTAAQVPLTWVPGCAREDRRWYSHRRDGVTGRFAGVVGRAPTARAVAASDV</sequence>
<comment type="catalytic activity">
    <reaction evidence="10">
        <text>adenosine + phosphate = alpha-D-ribose 1-phosphate + adenine</text>
        <dbReference type="Rhea" id="RHEA:27642"/>
        <dbReference type="ChEBI" id="CHEBI:16335"/>
        <dbReference type="ChEBI" id="CHEBI:16708"/>
        <dbReference type="ChEBI" id="CHEBI:43474"/>
        <dbReference type="ChEBI" id="CHEBI:57720"/>
        <dbReference type="EC" id="2.4.2.1"/>
    </reaction>
    <physiologicalReaction direction="left-to-right" evidence="10">
        <dbReference type="Rhea" id="RHEA:27643"/>
    </physiologicalReaction>
</comment>
<keyword evidence="4" id="KW-0808">Transferase</keyword>
<evidence type="ECO:0000256" key="6">
    <source>
        <dbReference type="ARBA" id="ARBA00022801"/>
    </source>
</evidence>
<gene>
    <name evidence="12" type="ORF">BJY28_002218</name>
</gene>
<dbReference type="AlphaFoldDB" id="A0A852X4C8"/>
<dbReference type="SUPFAM" id="SSF64438">
    <property type="entry name" value="CNF1/YfiH-like putative cysteine hydrolases"/>
    <property type="match status" value="1"/>
</dbReference>
<comment type="catalytic activity">
    <reaction evidence="11">
        <text>S-methyl-5'-thioadenosine + phosphate = 5-(methylsulfanyl)-alpha-D-ribose 1-phosphate + adenine</text>
        <dbReference type="Rhea" id="RHEA:11852"/>
        <dbReference type="ChEBI" id="CHEBI:16708"/>
        <dbReference type="ChEBI" id="CHEBI:17509"/>
        <dbReference type="ChEBI" id="CHEBI:43474"/>
        <dbReference type="ChEBI" id="CHEBI:58533"/>
        <dbReference type="EC" id="2.4.2.28"/>
    </reaction>
    <physiologicalReaction direction="left-to-right" evidence="11">
        <dbReference type="Rhea" id="RHEA:11853"/>
    </physiologicalReaction>
</comment>
<accession>A0A852X4C8</accession>
<comment type="similarity">
    <text evidence="3">Belongs to the purine nucleoside phosphorylase YfiH/LACC1 family.</text>
</comment>
<dbReference type="InterPro" id="IPR038371">
    <property type="entry name" value="Cu_polyphenol_OxRdtase_sf"/>
</dbReference>
<evidence type="ECO:0000256" key="10">
    <source>
        <dbReference type="ARBA" id="ARBA00048968"/>
    </source>
</evidence>
<name>A0A852X4C8_9MICO</name>
<keyword evidence="6" id="KW-0378">Hydrolase</keyword>
<comment type="caution">
    <text evidence="12">The sequence shown here is derived from an EMBL/GenBank/DDBJ whole genome shotgun (WGS) entry which is preliminary data.</text>
</comment>
<dbReference type="PANTHER" id="PTHR30616:SF2">
    <property type="entry name" value="PURINE NUCLEOSIDE PHOSPHORYLASE LACC1"/>
    <property type="match status" value="1"/>
</dbReference>